<dbReference type="AlphaFoldDB" id="A0A2N5UJ05"/>
<dbReference type="Proteomes" id="UP000235392">
    <property type="component" value="Unassembled WGS sequence"/>
</dbReference>
<sequence>MDNSQQKGPTWDELVAAAALLEQQKKQAPSDYQEARQNLGEGKGNDLSRGATPRGITTGGATPANNAQGGSAAPIPLEEILAAMGDTPDWYICRSTTMDALTSVMLTPFGGSLKTRTDHWFDFASTNQNPQQPPEIAPWEQQNPKGTQAKWQQTPLRQERQP</sequence>
<comment type="caution">
    <text evidence="2">The sequence shown here is derived from an EMBL/GenBank/DDBJ whole genome shotgun (WGS) entry which is preliminary data.</text>
</comment>
<feature type="region of interest" description="Disordered" evidence="1">
    <location>
        <begin position="123"/>
        <end position="162"/>
    </location>
</feature>
<evidence type="ECO:0000313" key="3">
    <source>
        <dbReference type="Proteomes" id="UP000235392"/>
    </source>
</evidence>
<feature type="compositionally biased region" description="Polar residues" evidence="1">
    <location>
        <begin position="140"/>
        <end position="156"/>
    </location>
</feature>
<proteinExistence type="predicted"/>
<organism evidence="2 3">
    <name type="scientific">Puccinia coronata f. sp. avenae</name>
    <dbReference type="NCBI Taxonomy" id="200324"/>
    <lineage>
        <taxon>Eukaryota</taxon>
        <taxon>Fungi</taxon>
        <taxon>Dikarya</taxon>
        <taxon>Basidiomycota</taxon>
        <taxon>Pucciniomycotina</taxon>
        <taxon>Pucciniomycetes</taxon>
        <taxon>Pucciniales</taxon>
        <taxon>Pucciniaceae</taxon>
        <taxon>Puccinia</taxon>
    </lineage>
</organism>
<evidence type="ECO:0000313" key="2">
    <source>
        <dbReference type="EMBL" id="PLW37729.1"/>
    </source>
</evidence>
<name>A0A2N5UJ05_9BASI</name>
<dbReference type="EMBL" id="PGCI01000138">
    <property type="protein sequence ID" value="PLW37729.1"/>
    <property type="molecule type" value="Genomic_DNA"/>
</dbReference>
<gene>
    <name evidence="2" type="ORF">PCASD_11279</name>
</gene>
<feature type="region of interest" description="Disordered" evidence="1">
    <location>
        <begin position="22"/>
        <end position="72"/>
    </location>
</feature>
<protein>
    <submittedName>
        <fullName evidence="2">Uncharacterized protein</fullName>
    </submittedName>
</protein>
<reference evidence="2 3" key="1">
    <citation type="submission" date="2017-11" db="EMBL/GenBank/DDBJ databases">
        <title>De novo assembly and phasing of dikaryotic genomes from two isolates of Puccinia coronata f. sp. avenae, the causal agent of oat crown rust.</title>
        <authorList>
            <person name="Miller M.E."/>
            <person name="Zhang Y."/>
            <person name="Omidvar V."/>
            <person name="Sperschneider J."/>
            <person name="Schwessinger B."/>
            <person name="Raley C."/>
            <person name="Palmer J.M."/>
            <person name="Garnica D."/>
            <person name="Upadhyaya N."/>
            <person name="Rathjen J."/>
            <person name="Taylor J.M."/>
            <person name="Park R.F."/>
            <person name="Dodds P.N."/>
            <person name="Hirsch C.D."/>
            <person name="Kianian S.F."/>
            <person name="Figueroa M."/>
        </authorList>
    </citation>
    <scope>NUCLEOTIDE SEQUENCE [LARGE SCALE GENOMIC DNA]</scope>
    <source>
        <strain evidence="2">12SD80</strain>
    </source>
</reference>
<evidence type="ECO:0000256" key="1">
    <source>
        <dbReference type="SAM" id="MobiDB-lite"/>
    </source>
</evidence>
<accession>A0A2N5UJ05</accession>
<feature type="compositionally biased region" description="Polar residues" evidence="1">
    <location>
        <begin position="59"/>
        <end position="69"/>
    </location>
</feature>